<organism evidence="3 4">
    <name type="scientific">Eimeria necatrix</name>
    <dbReference type="NCBI Taxonomy" id="51315"/>
    <lineage>
        <taxon>Eukaryota</taxon>
        <taxon>Sar</taxon>
        <taxon>Alveolata</taxon>
        <taxon>Apicomplexa</taxon>
        <taxon>Conoidasida</taxon>
        <taxon>Coccidia</taxon>
        <taxon>Eucoccidiorida</taxon>
        <taxon>Eimeriorina</taxon>
        <taxon>Eimeriidae</taxon>
        <taxon>Eimeria</taxon>
    </lineage>
</organism>
<evidence type="ECO:0000256" key="1">
    <source>
        <dbReference type="SAM" id="Coils"/>
    </source>
</evidence>
<keyword evidence="1" id="KW-0175">Coiled coil</keyword>
<accession>U6MZE4</accession>
<evidence type="ECO:0000256" key="2">
    <source>
        <dbReference type="SAM" id="MobiDB-lite"/>
    </source>
</evidence>
<dbReference type="AlphaFoldDB" id="U6MZE4"/>
<name>U6MZE4_9EIME</name>
<protein>
    <submittedName>
        <fullName evidence="3">Uncharacterized protein</fullName>
    </submittedName>
</protein>
<proteinExistence type="predicted"/>
<dbReference type="GeneID" id="25474583"/>
<evidence type="ECO:0000313" key="4">
    <source>
        <dbReference type="Proteomes" id="UP000030754"/>
    </source>
</evidence>
<dbReference type="OrthoDB" id="350621at2759"/>
<keyword evidence="4" id="KW-1185">Reference proteome</keyword>
<feature type="coiled-coil region" evidence="1">
    <location>
        <begin position="159"/>
        <end position="186"/>
    </location>
</feature>
<feature type="compositionally biased region" description="Low complexity" evidence="2">
    <location>
        <begin position="48"/>
        <end position="61"/>
    </location>
</feature>
<reference evidence="3" key="2">
    <citation type="submission" date="2013-10" db="EMBL/GenBank/DDBJ databases">
        <authorList>
            <person name="Aslett M."/>
        </authorList>
    </citation>
    <scope>NUCLEOTIDE SEQUENCE [LARGE SCALE GENOMIC DNA]</scope>
    <source>
        <strain evidence="3">Houghton</strain>
    </source>
</reference>
<dbReference type="VEuPathDB" id="ToxoDB:ENH_00044260"/>
<reference evidence="3" key="1">
    <citation type="submission" date="2013-10" db="EMBL/GenBank/DDBJ databases">
        <title>Genomic analysis of the causative agents of coccidiosis in chickens.</title>
        <authorList>
            <person name="Reid A.J."/>
            <person name="Blake D."/>
            <person name="Billington K."/>
            <person name="Browne H."/>
            <person name="Dunn M."/>
            <person name="Hung S."/>
            <person name="Kawahara F."/>
            <person name="Miranda-Saavedra D."/>
            <person name="Mourier T."/>
            <person name="Nagra H."/>
            <person name="Otto T.D."/>
            <person name="Rawlings N."/>
            <person name="Sanchez A."/>
            <person name="Sanders M."/>
            <person name="Subramaniam C."/>
            <person name="Tay Y."/>
            <person name="Dear P."/>
            <person name="Doerig C."/>
            <person name="Gruber A."/>
            <person name="Parkinson J."/>
            <person name="Shirley M."/>
            <person name="Wan K.L."/>
            <person name="Berriman M."/>
            <person name="Tomley F."/>
            <person name="Pain A."/>
        </authorList>
    </citation>
    <scope>NUCLEOTIDE SEQUENCE [LARGE SCALE GENOMIC DNA]</scope>
    <source>
        <strain evidence="3">Houghton</strain>
    </source>
</reference>
<feature type="compositionally biased region" description="Basic and acidic residues" evidence="2">
    <location>
        <begin position="1"/>
        <end position="18"/>
    </location>
</feature>
<feature type="region of interest" description="Disordered" evidence="2">
    <location>
        <begin position="1"/>
        <end position="82"/>
    </location>
</feature>
<dbReference type="Proteomes" id="UP000030754">
    <property type="component" value="Unassembled WGS sequence"/>
</dbReference>
<dbReference type="RefSeq" id="XP_013436356.1">
    <property type="nucleotide sequence ID" value="XM_013580902.1"/>
</dbReference>
<evidence type="ECO:0000313" key="3">
    <source>
        <dbReference type="EMBL" id="CDJ67889.1"/>
    </source>
</evidence>
<gene>
    <name evidence="3" type="ORF">ENH_00044260</name>
</gene>
<dbReference type="EMBL" id="HG725053">
    <property type="protein sequence ID" value="CDJ67889.1"/>
    <property type="molecule type" value="Genomic_DNA"/>
</dbReference>
<sequence>EPKVEETPVTTKESHKETNLVGEQKPPQPEWPPAAGGGEPGNYDPEDAAAPTADDPGVAAHEATREEEAEAPAQTEAVKQKTADASTALKAALDEFSQNAEKAGADVQLDFCRRYIPGFTGAYHLSAVAYAQSLVDVALQQDPKESASLREKTTHLVRIAFAASLLEAMNMRMKELKANKERFMESADAKAHSRRASTGSTLSRDAVEEPAVDFTPVKFSYFLKKFNKHLGGISDAVKRADKREKEAGMTTIQGDVTKYQAECLVEFLAGSIIQILGDRKVPDKMAQNFSRLVGDLGEFCDQNKGMPHQHSWTNYLSRFECPASVIEKADQRFSNLGIFGALTDFLSHTSQALVKRRTAAHHDPKYLEHIDKHWNVAQLQKLAEEIIDADRQGKEKAHQHKQAILEAAGDLSEFEDAPAGDVDVLLLKAGIALL</sequence>
<feature type="non-terminal residue" evidence="3">
    <location>
        <position position="1"/>
    </location>
</feature>